<dbReference type="EMBL" id="DTKJ01000056">
    <property type="protein sequence ID" value="HGZ12169.1"/>
    <property type="molecule type" value="Genomic_DNA"/>
</dbReference>
<reference evidence="4" key="1">
    <citation type="journal article" date="2020" name="mSystems">
        <title>Genome- and Community-Level Interaction Insights into Carbon Utilization and Element Cycling Functions of Hydrothermarchaeota in Hydrothermal Sediment.</title>
        <authorList>
            <person name="Zhou Z."/>
            <person name="Liu Y."/>
            <person name="Xu W."/>
            <person name="Pan J."/>
            <person name="Luo Z.H."/>
            <person name="Li M."/>
        </authorList>
    </citation>
    <scope>NUCLEOTIDE SEQUENCE [LARGE SCALE GENOMIC DNA]</scope>
    <source>
        <strain evidence="4">SpSt-853</strain>
    </source>
</reference>
<comment type="caution">
    <text evidence="4">The sequence shown here is derived from an EMBL/GenBank/DDBJ whole genome shotgun (WGS) entry which is preliminary data.</text>
</comment>
<dbReference type="AlphaFoldDB" id="A0A7C5AMJ3"/>
<accession>A0A7C5AMJ3</accession>
<dbReference type="PANTHER" id="PTHR37477:SF1">
    <property type="entry name" value="COBALT-PRECORRIN-5A HYDROLASE"/>
    <property type="match status" value="1"/>
</dbReference>
<dbReference type="InterPro" id="IPR021745">
    <property type="entry name" value="CbiG_mid"/>
</dbReference>
<dbReference type="SUPFAM" id="SSF159664">
    <property type="entry name" value="CobE/GbiG C-terminal domain-like"/>
    <property type="match status" value="1"/>
</dbReference>
<dbReference type="GO" id="GO:0009236">
    <property type="term" value="P:cobalamin biosynthetic process"/>
    <property type="evidence" value="ECO:0007669"/>
    <property type="project" value="InterPro"/>
</dbReference>
<proteinExistence type="predicted"/>
<protein>
    <submittedName>
        <fullName evidence="4">Cobalamin biosynthesis protein CbiG</fullName>
    </submittedName>
</protein>
<dbReference type="Gene3D" id="3.30.420.180">
    <property type="entry name" value="CobE/GbiG C-terminal domain"/>
    <property type="match status" value="1"/>
</dbReference>
<dbReference type="InterPro" id="IPR002750">
    <property type="entry name" value="CobE/GbiG_C"/>
</dbReference>
<dbReference type="InterPro" id="IPR038029">
    <property type="entry name" value="GbiG_N_sf"/>
</dbReference>
<gene>
    <name evidence="4" type="ORF">ENW48_08120</name>
</gene>
<dbReference type="PANTHER" id="PTHR37477">
    <property type="entry name" value="COBALT-PRECORRIN-5A HYDROLASE"/>
    <property type="match status" value="1"/>
</dbReference>
<dbReference type="Gene3D" id="3.40.50.11220">
    <property type="match status" value="1"/>
</dbReference>
<feature type="domain" description="Cobalamin synthesis G N-terminal" evidence="2">
    <location>
        <begin position="60"/>
        <end position="140"/>
    </location>
</feature>
<evidence type="ECO:0000313" key="4">
    <source>
        <dbReference type="EMBL" id="HGZ12169.1"/>
    </source>
</evidence>
<organism evidence="4">
    <name type="scientific">Desulfobacca acetoxidans</name>
    <dbReference type="NCBI Taxonomy" id="60893"/>
    <lineage>
        <taxon>Bacteria</taxon>
        <taxon>Pseudomonadati</taxon>
        <taxon>Thermodesulfobacteriota</taxon>
        <taxon>Desulfobaccia</taxon>
        <taxon>Desulfobaccales</taxon>
        <taxon>Desulfobaccaceae</taxon>
        <taxon>Desulfobacca</taxon>
    </lineage>
</organism>
<evidence type="ECO:0000259" key="3">
    <source>
        <dbReference type="Pfam" id="PF11761"/>
    </source>
</evidence>
<name>A0A7C5AMJ3_9BACT</name>
<dbReference type="InterPro" id="IPR021744">
    <property type="entry name" value="CbiG_N"/>
</dbReference>
<dbReference type="Pfam" id="PF01890">
    <property type="entry name" value="CbiG_C"/>
    <property type="match status" value="1"/>
</dbReference>
<sequence length="358" mass="38289">MTRVSATDSGMQRTRVVALTPGGAKLARELCQKMAGAECWLPRARVGDSGAHPFDRLAKVFGEAFAHKENLVCIMATGIVVRHLAPLLRGKDRDPAVVVLDEGGRFAISLLSGHLGGANDLARQVAAALGGTPVITTATDVRDLPSLDVLAQKAGLIVENPSAVREVSMALLSGRQVRLVDPEACLTPHLSGYETCFQLEPHLPDELASIPPPAVYVGIQERKWPSGWLRLRPPCLVAGVGCHHGTSSREVVEFIQKVFRQAGLSLKSLKALATISRRKDAPGLREAARQLKVELRWFTAEELAPLPVPHPSPQAARHLGVASVSEAAALRATRGELLVPKKKSVNVTVAVARDILPS</sequence>
<feature type="domain" description="CobE/GbiG C-terminal" evidence="1">
    <location>
        <begin position="236"/>
        <end position="352"/>
    </location>
</feature>
<evidence type="ECO:0000259" key="1">
    <source>
        <dbReference type="Pfam" id="PF01890"/>
    </source>
</evidence>
<dbReference type="InterPro" id="IPR036518">
    <property type="entry name" value="CobE/GbiG_C_sf"/>
</dbReference>
<dbReference type="Pfam" id="PF11761">
    <property type="entry name" value="CbiG_mid"/>
    <property type="match status" value="1"/>
</dbReference>
<feature type="domain" description="Cobalamin biosynthesis central region" evidence="3">
    <location>
        <begin position="145"/>
        <end position="194"/>
    </location>
</feature>
<dbReference type="InterPro" id="IPR052553">
    <property type="entry name" value="CbiG_hydrolase"/>
</dbReference>
<dbReference type="SUPFAM" id="SSF159672">
    <property type="entry name" value="CbiG N-terminal domain-like"/>
    <property type="match status" value="1"/>
</dbReference>
<dbReference type="Pfam" id="PF11760">
    <property type="entry name" value="CbiG_N"/>
    <property type="match status" value="1"/>
</dbReference>
<evidence type="ECO:0000259" key="2">
    <source>
        <dbReference type="Pfam" id="PF11760"/>
    </source>
</evidence>